<feature type="binding site" evidence="8">
    <location>
        <position position="84"/>
    </location>
    <ligand>
        <name>Mg(2+)</name>
        <dbReference type="ChEBI" id="CHEBI:18420"/>
        <label>1</label>
    </ligand>
</feature>
<evidence type="ECO:0000259" key="11">
    <source>
        <dbReference type="Pfam" id="PF18072"/>
    </source>
</evidence>
<feature type="binding site" evidence="8">
    <location>
        <position position="82"/>
    </location>
    <ligand>
        <name>ATP</name>
        <dbReference type="ChEBI" id="CHEBI:30616"/>
    </ligand>
</feature>
<feature type="binding site" evidence="8">
    <location>
        <position position="524"/>
    </location>
    <ligand>
        <name>Mg(2+)</name>
        <dbReference type="ChEBI" id="CHEBI:18420"/>
        <label>1</label>
    </ligand>
</feature>
<feature type="binding site" evidence="8">
    <location>
        <position position="108"/>
    </location>
    <ligand>
        <name>Mg(2+)</name>
        <dbReference type="ChEBI" id="CHEBI:18420"/>
        <label>2</label>
    </ligand>
</feature>
<dbReference type="RefSeq" id="WP_073248202.1">
    <property type="nucleotide sequence ID" value="NZ_FQVG01000014.1"/>
</dbReference>
<dbReference type="GO" id="GO:0005737">
    <property type="term" value="C:cytoplasm"/>
    <property type="evidence" value="ECO:0007669"/>
    <property type="project" value="UniProtKB-SubCell"/>
</dbReference>
<feature type="domain" description="Phosphoribosylformylglycinamidine synthase linker" evidence="11">
    <location>
        <begin position="2"/>
        <end position="44"/>
    </location>
</feature>
<feature type="binding site" evidence="8">
    <location>
        <position position="231"/>
    </location>
    <ligand>
        <name>substrate</name>
    </ligand>
</feature>
<evidence type="ECO:0000313" key="12">
    <source>
        <dbReference type="EMBL" id="SHE74648.1"/>
    </source>
</evidence>
<evidence type="ECO:0000256" key="6">
    <source>
        <dbReference type="ARBA" id="ARBA00022840"/>
    </source>
</evidence>
<accession>A0A1M4W077</accession>
<dbReference type="InterPro" id="IPR036921">
    <property type="entry name" value="PurM-like_N_sf"/>
</dbReference>
<keyword evidence="3 8" id="KW-0479">Metal-binding</keyword>
<keyword evidence="4 8" id="KW-0547">Nucleotide-binding</keyword>
<evidence type="ECO:0000313" key="13">
    <source>
        <dbReference type="Proteomes" id="UP000184423"/>
    </source>
</evidence>
<dbReference type="Pfam" id="PF02769">
    <property type="entry name" value="AIRS_C"/>
    <property type="match status" value="2"/>
</dbReference>
<evidence type="ECO:0000256" key="7">
    <source>
        <dbReference type="ARBA" id="ARBA00022842"/>
    </source>
</evidence>
<evidence type="ECO:0000259" key="10">
    <source>
        <dbReference type="Pfam" id="PF02769"/>
    </source>
</evidence>
<keyword evidence="7 8" id="KW-0460">Magnesium</keyword>
<evidence type="ECO:0000256" key="2">
    <source>
        <dbReference type="ARBA" id="ARBA00022598"/>
    </source>
</evidence>
<feature type="binding site" evidence="8">
    <location>
        <position position="523"/>
    </location>
    <ligand>
        <name>ATP</name>
        <dbReference type="ChEBI" id="CHEBI:30616"/>
    </ligand>
</feature>
<dbReference type="Gene3D" id="3.30.1330.10">
    <property type="entry name" value="PurM-like, N-terminal domain"/>
    <property type="match status" value="2"/>
</dbReference>
<organism evidence="12 13">
    <name type="scientific">Caloramator proteoclasticus DSM 10124</name>
    <dbReference type="NCBI Taxonomy" id="1121262"/>
    <lineage>
        <taxon>Bacteria</taxon>
        <taxon>Bacillati</taxon>
        <taxon>Bacillota</taxon>
        <taxon>Clostridia</taxon>
        <taxon>Eubacteriales</taxon>
        <taxon>Clostridiaceae</taxon>
        <taxon>Caloramator</taxon>
    </lineage>
</organism>
<feature type="binding site" evidence="8">
    <location>
        <begin position="85"/>
        <end position="88"/>
    </location>
    <ligand>
        <name>substrate</name>
    </ligand>
</feature>
<feature type="domain" description="PurM-like N-terminal" evidence="9">
    <location>
        <begin position="429"/>
        <end position="547"/>
    </location>
</feature>
<evidence type="ECO:0000256" key="3">
    <source>
        <dbReference type="ARBA" id="ARBA00022723"/>
    </source>
</evidence>
<dbReference type="Proteomes" id="UP000184423">
    <property type="component" value="Unassembled WGS sequence"/>
</dbReference>
<evidence type="ECO:0000256" key="1">
    <source>
        <dbReference type="ARBA" id="ARBA00022490"/>
    </source>
</evidence>
<evidence type="ECO:0000256" key="4">
    <source>
        <dbReference type="ARBA" id="ARBA00022741"/>
    </source>
</evidence>
<comment type="similarity">
    <text evidence="8">Belongs to the FGAMS family.</text>
</comment>
<feature type="domain" description="PurM-like C-terminal" evidence="10">
    <location>
        <begin position="193"/>
        <end position="346"/>
    </location>
</feature>
<dbReference type="UniPathway" id="UPA00074">
    <property type="reaction ID" value="UER00128"/>
</dbReference>
<comment type="subcellular location">
    <subcellularLocation>
        <location evidence="8">Cytoplasm</location>
    </subcellularLocation>
</comment>
<dbReference type="GO" id="GO:0006189">
    <property type="term" value="P:'de novo' IMP biosynthetic process"/>
    <property type="evidence" value="ECO:0007669"/>
    <property type="project" value="UniProtKB-UniRule"/>
</dbReference>
<feature type="binding site" evidence="8">
    <location>
        <position position="486"/>
    </location>
    <ligand>
        <name>ATP</name>
        <dbReference type="ChEBI" id="CHEBI:30616"/>
    </ligand>
</feature>
<feature type="binding site" evidence="8">
    <location>
        <position position="43"/>
    </location>
    <ligand>
        <name>ATP</name>
        <dbReference type="ChEBI" id="CHEBI:30616"/>
    </ligand>
</feature>
<dbReference type="HAMAP" id="MF_00420">
    <property type="entry name" value="PurL_2"/>
    <property type="match status" value="1"/>
</dbReference>
<dbReference type="CDD" id="cd02204">
    <property type="entry name" value="PurL_repeat2"/>
    <property type="match status" value="1"/>
</dbReference>
<keyword evidence="2 8" id="KW-0436">Ligase</keyword>
<feature type="active site" evidence="8">
    <location>
        <position position="40"/>
    </location>
</feature>
<name>A0A1M4W077_9CLOT</name>
<feature type="binding site" evidence="8">
    <location>
        <position position="526"/>
    </location>
    <ligand>
        <name>substrate</name>
    </ligand>
</feature>
<dbReference type="AlphaFoldDB" id="A0A1M4W077"/>
<proteinExistence type="inferred from homology"/>
<evidence type="ECO:0000256" key="5">
    <source>
        <dbReference type="ARBA" id="ARBA00022755"/>
    </source>
</evidence>
<dbReference type="SUPFAM" id="SSF55326">
    <property type="entry name" value="PurM N-terminal domain-like"/>
    <property type="match status" value="2"/>
</dbReference>
<feature type="binding site" evidence="8">
    <location>
        <position position="259"/>
    </location>
    <ligand>
        <name>Mg(2+)</name>
        <dbReference type="ChEBI" id="CHEBI:18420"/>
        <label>2</label>
    </ligand>
</feature>
<keyword evidence="1 8" id="KW-0963">Cytoplasm</keyword>
<feature type="active site" description="Proton acceptor" evidence="8">
    <location>
        <position position="86"/>
    </location>
</feature>
<dbReference type="InterPro" id="IPR010918">
    <property type="entry name" value="PurM-like_C_dom"/>
</dbReference>
<protein>
    <recommendedName>
        <fullName evidence="8">Phosphoribosylformylglycinamidine synthase subunit PurL</fullName>
        <shortName evidence="8">FGAM synthase</shortName>
        <ecNumber evidence="8">6.3.5.3</ecNumber>
    </recommendedName>
    <alternativeName>
        <fullName evidence="8">Formylglycinamide ribonucleotide amidotransferase subunit II</fullName>
        <shortName evidence="8">FGAR amidotransferase II</shortName>
        <shortName evidence="8">FGAR-AT II</shortName>
    </alternativeName>
    <alternativeName>
        <fullName evidence="8">Glutamine amidotransferase PurL</fullName>
    </alternativeName>
    <alternativeName>
        <fullName evidence="8">Phosphoribosylformylglycinamidine synthase subunit II</fullName>
    </alternativeName>
</protein>
<feature type="binding site" evidence="8">
    <location>
        <begin position="303"/>
        <end position="305"/>
    </location>
    <ligand>
        <name>substrate</name>
    </ligand>
</feature>
<dbReference type="CDD" id="cd02203">
    <property type="entry name" value="PurL_repeat1"/>
    <property type="match status" value="1"/>
</dbReference>
<dbReference type="InterPro" id="IPR036676">
    <property type="entry name" value="PurM-like_C_sf"/>
</dbReference>
<evidence type="ECO:0000259" key="9">
    <source>
        <dbReference type="Pfam" id="PF00586"/>
    </source>
</evidence>
<comment type="caution">
    <text evidence="8">Lacks conserved residue(s) required for the propagation of feature annotation.</text>
</comment>
<dbReference type="InterPro" id="IPR010074">
    <property type="entry name" value="PRibForGlyAmidine_synth_PurL"/>
</dbReference>
<keyword evidence="5 8" id="KW-0658">Purine biosynthesis</keyword>
<comment type="function">
    <text evidence="8">Part of the phosphoribosylformylglycinamidine synthase complex involved in the purines biosynthetic pathway. Catalyzes the ATP-dependent conversion of formylglycinamide ribonucleotide (FGAR) and glutamine to yield formylglycinamidine ribonucleotide (FGAM) and glutamate. The FGAM synthase complex is composed of three subunits. PurQ produces an ammonia molecule by converting glutamine to glutamate. PurL transfers the ammonia molecule to FGAR to form FGAM in an ATP-dependent manner. PurS interacts with PurQ and PurL and is thought to assist in the transfer of the ammonia molecule from PurQ to PurL.</text>
</comment>
<dbReference type="InterPro" id="IPR016188">
    <property type="entry name" value="PurM-like_N"/>
</dbReference>
<keyword evidence="13" id="KW-1185">Reference proteome</keyword>
<dbReference type="Pfam" id="PF00586">
    <property type="entry name" value="AIRS"/>
    <property type="match status" value="2"/>
</dbReference>
<dbReference type="NCBIfam" id="NF002290">
    <property type="entry name" value="PRK01213.1"/>
    <property type="match status" value="1"/>
</dbReference>
<keyword evidence="6 8" id="KW-0067">ATP-binding</keyword>
<feature type="binding site" evidence="8">
    <location>
        <position position="107"/>
    </location>
    <ligand>
        <name>substrate</name>
    </ligand>
</feature>
<comment type="subunit">
    <text evidence="8">Monomer. Part of the FGAM synthase complex composed of 1 PurL, 1 PurQ and 2 PurS subunits.</text>
</comment>
<dbReference type="EC" id="6.3.5.3" evidence="8"/>
<dbReference type="PANTHER" id="PTHR43555:SF1">
    <property type="entry name" value="PHOSPHORIBOSYLFORMYLGLYCINAMIDINE SYNTHASE SUBUNIT PURL"/>
    <property type="match status" value="1"/>
</dbReference>
<feature type="domain" description="PurM-like N-terminal" evidence="9">
    <location>
        <begin position="65"/>
        <end position="180"/>
    </location>
</feature>
<dbReference type="SUPFAM" id="SSF56042">
    <property type="entry name" value="PurM C-terminal domain-like"/>
    <property type="match status" value="2"/>
</dbReference>
<sequence length="729" mass="80036">MNRYEKVGLTKEEYKRIVEGLNREPNDLELSMFGVLWSEHCSYKNSRALLKLFNTKGERVLQGPGENAGAVDIGDDLAVVFKIESHNHPSALEPYQGAATGVGGILRDIFTMGARPIANLNSIRFGHLNDERNKRLLKGVVNGIGNYGNSVGIPTVAGETVFDDCYSDNPLVNAMSVGIIRKDKLKRAIAQGVGNSVILVGHTTGRDGIGGASFASCNLTEESEAMRSAVQVGDPFMEKLLLEACLELMDKEYVVAVQDLGAAGLTSSSCEMALRGGCGIKIDVSKVVTREENMLPEEIMISESQERMLFVVKKGYEEEILKVFKKWNLNAAVIGEIIDDKNLTVTAGDKVVGCVPVELLGDGAKATLRSYRRPKYLDELHLDIDSLKRVEDLNDALIKVLKSENIASKEWVYRQYDYMVRTNTIVRPGGDAAVVAVEGTDKALSLTVDCNSRYCYLDPYEGAKIAVCEAARNIAATGATPIAITDCLNFANPEDEEVYYTFRQAILGITEASKVLNTPVVSGNVSFYNESNKTRIYPTPTIGMVGLLEDKNKACTIDFKELGDSVILVGETLNEIGGSEYLKVIYGKVLGSAPRCYPEIEKNTIECLTKLIKEGLIQSAHDVSEGGMIVALCECAFKNEIGVEVNVKTSLREDIFLFSESQGRFILSAKKEYVDEIITEFKRYGVLAEVIGETKGSKIEVNINGTRVIDKSICDLKRVWEEELQCIMD</sequence>
<gene>
    <name evidence="8" type="primary">purL</name>
    <name evidence="12" type="ORF">SAMN02746091_01030</name>
</gene>
<comment type="pathway">
    <text evidence="8">Purine metabolism; IMP biosynthesis via de novo pathway; 5-amino-1-(5-phospho-D-ribosyl)imidazole from N(2)-formyl-N(1)-(5-phospho-D-ribosyl)glycinamide: step 1/2.</text>
</comment>
<dbReference type="GO" id="GO:0000287">
    <property type="term" value="F:magnesium ion binding"/>
    <property type="evidence" value="ECO:0007669"/>
    <property type="project" value="UniProtKB-UniRule"/>
</dbReference>
<dbReference type="Gene3D" id="3.90.650.10">
    <property type="entry name" value="PurM-like C-terminal domain"/>
    <property type="match status" value="2"/>
</dbReference>
<dbReference type="FunFam" id="3.30.1330.10:FF:000004">
    <property type="entry name" value="Phosphoribosylformylglycinamidine synthase subunit PurL"/>
    <property type="match status" value="1"/>
</dbReference>
<dbReference type="PANTHER" id="PTHR43555">
    <property type="entry name" value="PHOSPHORIBOSYLFORMYLGLYCINAMIDINE SYNTHASE SUBUNIT PURL"/>
    <property type="match status" value="1"/>
</dbReference>
<reference evidence="13" key="1">
    <citation type="submission" date="2016-11" db="EMBL/GenBank/DDBJ databases">
        <authorList>
            <person name="Varghese N."/>
            <person name="Submissions S."/>
        </authorList>
    </citation>
    <scope>NUCLEOTIDE SEQUENCE [LARGE SCALE GENOMIC DNA]</scope>
    <source>
        <strain evidence="13">DSM 10124</strain>
    </source>
</reference>
<dbReference type="NCBIfam" id="TIGR01736">
    <property type="entry name" value="FGAM_synth_II"/>
    <property type="match status" value="1"/>
</dbReference>
<feature type="domain" description="PurM-like C-terminal" evidence="10">
    <location>
        <begin position="563"/>
        <end position="698"/>
    </location>
</feature>
<dbReference type="PIRSF" id="PIRSF001587">
    <property type="entry name" value="FGAM_synthase_II"/>
    <property type="match status" value="1"/>
</dbReference>
<dbReference type="Pfam" id="PF18072">
    <property type="entry name" value="FGAR-AT_linker"/>
    <property type="match status" value="1"/>
</dbReference>
<dbReference type="GO" id="GO:0005524">
    <property type="term" value="F:ATP binding"/>
    <property type="evidence" value="ECO:0007669"/>
    <property type="project" value="UniProtKB-UniRule"/>
</dbReference>
<dbReference type="GO" id="GO:0004642">
    <property type="term" value="F:phosphoribosylformylglycinamidine synthase activity"/>
    <property type="evidence" value="ECO:0007669"/>
    <property type="project" value="UniProtKB-UniRule"/>
</dbReference>
<evidence type="ECO:0000256" key="8">
    <source>
        <dbReference type="HAMAP-Rule" id="MF_00420"/>
    </source>
</evidence>
<dbReference type="InterPro" id="IPR041609">
    <property type="entry name" value="PurL_linker"/>
</dbReference>
<comment type="catalytic activity">
    <reaction evidence="8">
        <text>N(2)-formyl-N(1)-(5-phospho-beta-D-ribosyl)glycinamide + L-glutamine + ATP + H2O = 2-formamido-N(1)-(5-O-phospho-beta-D-ribosyl)acetamidine + L-glutamate + ADP + phosphate + H(+)</text>
        <dbReference type="Rhea" id="RHEA:17129"/>
        <dbReference type="ChEBI" id="CHEBI:15377"/>
        <dbReference type="ChEBI" id="CHEBI:15378"/>
        <dbReference type="ChEBI" id="CHEBI:29985"/>
        <dbReference type="ChEBI" id="CHEBI:30616"/>
        <dbReference type="ChEBI" id="CHEBI:43474"/>
        <dbReference type="ChEBI" id="CHEBI:58359"/>
        <dbReference type="ChEBI" id="CHEBI:147286"/>
        <dbReference type="ChEBI" id="CHEBI:147287"/>
        <dbReference type="ChEBI" id="CHEBI:456216"/>
        <dbReference type="EC" id="6.3.5.3"/>
    </reaction>
</comment>
<dbReference type="EMBL" id="FQVG01000014">
    <property type="protein sequence ID" value="SHE74648.1"/>
    <property type="molecule type" value="Genomic_DNA"/>
</dbReference>